<dbReference type="EMBL" id="QOIL01000004">
    <property type="protein sequence ID" value="RCG31836.1"/>
    <property type="molecule type" value="Genomic_DNA"/>
</dbReference>
<dbReference type="AlphaFoldDB" id="A0A367FN67"/>
<name>A0A367FN67_9ACTN</name>
<evidence type="ECO:0000313" key="2">
    <source>
        <dbReference type="Proteomes" id="UP000253094"/>
    </source>
</evidence>
<proteinExistence type="predicted"/>
<gene>
    <name evidence="1" type="ORF">DQ384_09935</name>
</gene>
<dbReference type="Proteomes" id="UP000253094">
    <property type="component" value="Unassembled WGS sequence"/>
</dbReference>
<sequence>MTVSKTVWVGFGVVVVGVGVGVSEGVVDGVLEADALGEATTTVNGRGVAVGGTAADATVHLYEVAVVPEPTVKLKSPGLTVNVPTAVGTNVAVIVGIGMGEPADTVASGV</sequence>
<protein>
    <submittedName>
        <fullName evidence="1">Uncharacterized protein</fullName>
    </submittedName>
</protein>
<keyword evidence="2" id="KW-1185">Reference proteome</keyword>
<accession>A0A367FN67</accession>
<dbReference type="RefSeq" id="WP_147268719.1">
    <property type="nucleotide sequence ID" value="NZ_QOIL01000004.1"/>
</dbReference>
<evidence type="ECO:0000313" key="1">
    <source>
        <dbReference type="EMBL" id="RCG31836.1"/>
    </source>
</evidence>
<organism evidence="1 2">
    <name type="scientific">Sphaerisporangium album</name>
    <dbReference type="NCBI Taxonomy" id="509200"/>
    <lineage>
        <taxon>Bacteria</taxon>
        <taxon>Bacillati</taxon>
        <taxon>Actinomycetota</taxon>
        <taxon>Actinomycetes</taxon>
        <taxon>Streptosporangiales</taxon>
        <taxon>Streptosporangiaceae</taxon>
        <taxon>Sphaerisporangium</taxon>
    </lineage>
</organism>
<comment type="caution">
    <text evidence="1">The sequence shown here is derived from an EMBL/GenBank/DDBJ whole genome shotgun (WGS) entry which is preliminary data.</text>
</comment>
<reference evidence="1 2" key="1">
    <citation type="submission" date="2018-06" db="EMBL/GenBank/DDBJ databases">
        <title>Sphaerisporangium craniellae sp. nov., isolated from a marine sponge in the South China Sea.</title>
        <authorList>
            <person name="Li L."/>
        </authorList>
    </citation>
    <scope>NUCLEOTIDE SEQUENCE [LARGE SCALE GENOMIC DNA]</scope>
    <source>
        <strain evidence="1 2">CCTCC AA 208026</strain>
    </source>
</reference>